<sequence>MENKVYDDFEGTKKELHKIVDYIAFDCSVGIWGKVDFAVDKKEFTKILCEALTRNVVVSEIVDMMNHVYNE</sequence>
<evidence type="ECO:0000313" key="2">
    <source>
        <dbReference type="Proteomes" id="UP000247523"/>
    </source>
</evidence>
<proteinExistence type="predicted"/>
<name>A0A318EQK6_9FIRM</name>
<comment type="caution">
    <text evidence="1">The sequence shown here is derived from an EMBL/GenBank/DDBJ whole genome shotgun (WGS) entry which is preliminary data.</text>
</comment>
<dbReference type="EMBL" id="QICS01000008">
    <property type="protein sequence ID" value="PXV88432.1"/>
    <property type="molecule type" value="Genomic_DNA"/>
</dbReference>
<gene>
    <name evidence="1" type="ORF">C8E03_108159</name>
</gene>
<dbReference type="Proteomes" id="UP000247523">
    <property type="component" value="Unassembled WGS sequence"/>
</dbReference>
<organism evidence="1 2">
    <name type="scientific">Lachnotalea glycerini</name>
    <dbReference type="NCBI Taxonomy" id="1763509"/>
    <lineage>
        <taxon>Bacteria</taxon>
        <taxon>Bacillati</taxon>
        <taxon>Bacillota</taxon>
        <taxon>Clostridia</taxon>
        <taxon>Lachnospirales</taxon>
        <taxon>Lachnospiraceae</taxon>
        <taxon>Lachnotalea</taxon>
    </lineage>
</organism>
<evidence type="ECO:0000313" key="1">
    <source>
        <dbReference type="EMBL" id="PXV88432.1"/>
    </source>
</evidence>
<reference evidence="1 2" key="1">
    <citation type="submission" date="2018-05" db="EMBL/GenBank/DDBJ databases">
        <title>Genomic Encyclopedia of Type Strains, Phase IV (KMG-IV): sequencing the most valuable type-strain genomes for metagenomic binning, comparative biology and taxonomic classification.</title>
        <authorList>
            <person name="Goeker M."/>
        </authorList>
    </citation>
    <scope>NUCLEOTIDE SEQUENCE [LARGE SCALE GENOMIC DNA]</scope>
    <source>
        <strain evidence="1 2">DSM 28816</strain>
    </source>
</reference>
<protein>
    <submittedName>
        <fullName evidence="1">Uncharacterized protein</fullName>
    </submittedName>
</protein>
<dbReference type="RefSeq" id="WP_110291425.1">
    <property type="nucleotide sequence ID" value="NZ_QICS01000008.1"/>
</dbReference>
<dbReference type="AlphaFoldDB" id="A0A318EQK6"/>
<accession>A0A318EQK6</accession>